<evidence type="ECO:0000313" key="2">
    <source>
        <dbReference type="EMBL" id="HJC69956.1"/>
    </source>
</evidence>
<accession>A0A9D2TI61</accession>
<feature type="transmembrane region" description="Helical" evidence="1">
    <location>
        <begin position="72"/>
        <end position="94"/>
    </location>
</feature>
<keyword evidence="1" id="KW-1133">Transmembrane helix</keyword>
<feature type="transmembrane region" description="Helical" evidence="1">
    <location>
        <begin position="167"/>
        <end position="193"/>
    </location>
</feature>
<organism evidence="2 3">
    <name type="scientific">Candidatus Brachybacterium intestinipullorum</name>
    <dbReference type="NCBI Taxonomy" id="2838512"/>
    <lineage>
        <taxon>Bacteria</taxon>
        <taxon>Bacillati</taxon>
        <taxon>Actinomycetota</taxon>
        <taxon>Actinomycetes</taxon>
        <taxon>Micrococcales</taxon>
        <taxon>Dermabacteraceae</taxon>
        <taxon>Brachybacterium</taxon>
    </lineage>
</organism>
<evidence type="ECO:0000313" key="3">
    <source>
        <dbReference type="Proteomes" id="UP000823854"/>
    </source>
</evidence>
<proteinExistence type="predicted"/>
<feature type="transmembrane region" description="Helical" evidence="1">
    <location>
        <begin position="101"/>
        <end position="121"/>
    </location>
</feature>
<keyword evidence="1" id="KW-0472">Membrane</keyword>
<feature type="transmembrane region" description="Helical" evidence="1">
    <location>
        <begin position="199"/>
        <end position="219"/>
    </location>
</feature>
<comment type="caution">
    <text evidence="2">The sequence shown here is derived from an EMBL/GenBank/DDBJ whole genome shotgun (WGS) entry which is preliminary data.</text>
</comment>
<dbReference type="EMBL" id="DWWC01000203">
    <property type="protein sequence ID" value="HJC69956.1"/>
    <property type="molecule type" value="Genomic_DNA"/>
</dbReference>
<protein>
    <submittedName>
        <fullName evidence="2">Uncharacterized protein</fullName>
    </submittedName>
</protein>
<dbReference type="AlphaFoldDB" id="A0A9D2TI61"/>
<evidence type="ECO:0000256" key="1">
    <source>
        <dbReference type="SAM" id="Phobius"/>
    </source>
</evidence>
<gene>
    <name evidence="2" type="ORF">H9932_09815</name>
</gene>
<feature type="transmembrane region" description="Helical" evidence="1">
    <location>
        <begin position="12"/>
        <end position="33"/>
    </location>
</feature>
<name>A0A9D2TI61_9MICO</name>
<sequence length="231" mass="22369">MSFDLDPLELLVAALTALLLALSLAFPLAAAAIVGPRKDWNRAGLAMGLGLLLGVIGAGAVVVTGADGAPATASLLGLLLGLACAFVAAVLVVALEDDTGWAAAIGVVGCLLIGLAAPLQAVPVLEALSSSMLPVLAGTVLEAVALVLVVAFLVAGSARARALQIGISFAGAAGAVLVGAGAVGPGAAAAAGLTPRTTLIGVLVALVIGSLVGGVLETVRARRRSRRPVDG</sequence>
<reference evidence="2" key="2">
    <citation type="submission" date="2021-04" db="EMBL/GenBank/DDBJ databases">
        <authorList>
            <person name="Gilroy R."/>
        </authorList>
    </citation>
    <scope>NUCLEOTIDE SEQUENCE</scope>
    <source>
        <strain evidence="2">CHK130-7132</strain>
    </source>
</reference>
<feature type="transmembrane region" description="Helical" evidence="1">
    <location>
        <begin position="133"/>
        <end position="155"/>
    </location>
</feature>
<dbReference type="Proteomes" id="UP000823854">
    <property type="component" value="Unassembled WGS sequence"/>
</dbReference>
<reference evidence="2" key="1">
    <citation type="journal article" date="2021" name="PeerJ">
        <title>Extensive microbial diversity within the chicken gut microbiome revealed by metagenomics and culture.</title>
        <authorList>
            <person name="Gilroy R."/>
            <person name="Ravi A."/>
            <person name="Getino M."/>
            <person name="Pursley I."/>
            <person name="Horton D.L."/>
            <person name="Alikhan N.F."/>
            <person name="Baker D."/>
            <person name="Gharbi K."/>
            <person name="Hall N."/>
            <person name="Watson M."/>
            <person name="Adriaenssens E.M."/>
            <person name="Foster-Nyarko E."/>
            <person name="Jarju S."/>
            <person name="Secka A."/>
            <person name="Antonio M."/>
            <person name="Oren A."/>
            <person name="Chaudhuri R.R."/>
            <person name="La Ragione R."/>
            <person name="Hildebrand F."/>
            <person name="Pallen M.J."/>
        </authorList>
    </citation>
    <scope>NUCLEOTIDE SEQUENCE</scope>
    <source>
        <strain evidence="2">CHK130-7132</strain>
    </source>
</reference>
<feature type="transmembrane region" description="Helical" evidence="1">
    <location>
        <begin position="45"/>
        <end position="66"/>
    </location>
</feature>
<keyword evidence="1" id="KW-0812">Transmembrane</keyword>